<keyword evidence="3" id="KW-1185">Reference proteome</keyword>
<reference evidence="2 3" key="1">
    <citation type="submission" date="2022-04" db="EMBL/GenBank/DDBJ databases">
        <title>Genome sequence of C. roseum typestrain.</title>
        <authorList>
            <person name="Poehlein A."/>
            <person name="Schoch T."/>
            <person name="Duerre P."/>
            <person name="Daniel R."/>
        </authorList>
    </citation>
    <scope>NUCLEOTIDE SEQUENCE [LARGE SCALE GENOMIC DNA]</scope>
    <source>
        <strain evidence="2 3">DSM 7320</strain>
        <plasmid evidence="2 3">p330</plasmid>
    </source>
</reference>
<dbReference type="SMART" id="SM00283">
    <property type="entry name" value="MA"/>
    <property type="match status" value="1"/>
</dbReference>
<dbReference type="GO" id="GO:0007165">
    <property type="term" value="P:signal transduction"/>
    <property type="evidence" value="ECO:0007669"/>
    <property type="project" value="UniProtKB-KW"/>
</dbReference>
<gene>
    <name evidence="2" type="ORF">CROST_045800</name>
</gene>
<accession>A0A1S8LCV5</accession>
<dbReference type="GO" id="GO:0016020">
    <property type="term" value="C:membrane"/>
    <property type="evidence" value="ECO:0007669"/>
    <property type="project" value="InterPro"/>
</dbReference>
<dbReference type="EMBL" id="CP096984">
    <property type="protein sequence ID" value="URZ13802.1"/>
    <property type="molecule type" value="Genomic_DNA"/>
</dbReference>
<protein>
    <submittedName>
        <fullName evidence="2">Uncharacterized protein</fullName>
    </submittedName>
</protein>
<geneLocation type="plasmid" evidence="2 3">
    <name>p330</name>
</geneLocation>
<name>A0A1S8LCV5_9CLOT</name>
<sequence length="381" mass="41340">MISIQGIEYIKSICESQADEIPGGVIYLISDGDTFTWRKASKSFRADIFKIGEKLNPKSVTLRAIHENRKLTENIPRSLYGVRLKAVAEPIVDEEGRAVGAFSIAFPVEHAMIKAFKDFAPVLSEMFSDGVVLFTTDLDKFISVQTSNNFKLPLVPGEKFKSNTTPDKVVMTKSAVAIEYDASIYGTPVFAVCHPVFEEGTGELVGTFGLMIPKTAANMLKDSSKNLEDSITEIVATIEELAASAASIHSNEKELNNTIGDIAELSSEINNVTTFIKEIADQTKMLGLNASIEAARAGELGKGFGVVAAEIRKLSEESKSTVPKIKELTDKIISKVDECNEKSKNSLSSSKEQAAATEEITASVQEINSMAETLNEIANKL</sequence>
<dbReference type="InterPro" id="IPR004089">
    <property type="entry name" value="MCPsignal_dom"/>
</dbReference>
<dbReference type="SUPFAM" id="SSF58104">
    <property type="entry name" value="Methyl-accepting chemotaxis protein (MCP) signaling domain"/>
    <property type="match status" value="1"/>
</dbReference>
<dbReference type="RefSeq" id="WP_077834772.1">
    <property type="nucleotide sequence ID" value="NZ_CP096984.1"/>
</dbReference>
<evidence type="ECO:0000313" key="2">
    <source>
        <dbReference type="EMBL" id="URZ13802.1"/>
    </source>
</evidence>
<dbReference type="AlphaFoldDB" id="A0A1S8LCV5"/>
<evidence type="ECO:0000256" key="1">
    <source>
        <dbReference type="ARBA" id="ARBA00023224"/>
    </source>
</evidence>
<dbReference type="PANTHER" id="PTHR32089:SF112">
    <property type="entry name" value="LYSOZYME-LIKE PROTEIN-RELATED"/>
    <property type="match status" value="1"/>
</dbReference>
<dbReference type="PANTHER" id="PTHR32089">
    <property type="entry name" value="METHYL-ACCEPTING CHEMOTAXIS PROTEIN MCPB"/>
    <property type="match status" value="1"/>
</dbReference>
<dbReference type="Pfam" id="PF00015">
    <property type="entry name" value="MCPsignal"/>
    <property type="match status" value="1"/>
</dbReference>
<dbReference type="KEGG" id="crw:CROST_045800"/>
<evidence type="ECO:0000313" key="3">
    <source>
        <dbReference type="Proteomes" id="UP000190951"/>
    </source>
</evidence>
<keyword evidence="1" id="KW-0807">Transducer</keyword>
<organism evidence="2 3">
    <name type="scientific">Clostridium felsineum</name>
    <dbReference type="NCBI Taxonomy" id="36839"/>
    <lineage>
        <taxon>Bacteria</taxon>
        <taxon>Bacillati</taxon>
        <taxon>Bacillota</taxon>
        <taxon>Clostridia</taxon>
        <taxon>Eubacteriales</taxon>
        <taxon>Clostridiaceae</taxon>
        <taxon>Clostridium</taxon>
    </lineage>
</organism>
<dbReference type="Proteomes" id="UP000190951">
    <property type="component" value="Plasmid p330"/>
</dbReference>
<keyword evidence="2" id="KW-0614">Plasmid</keyword>
<dbReference type="PROSITE" id="PS50111">
    <property type="entry name" value="CHEMOTAXIS_TRANSDUC_2"/>
    <property type="match status" value="1"/>
</dbReference>
<dbReference type="STRING" id="84029.CROST_11880"/>
<proteinExistence type="predicted"/>
<dbReference type="Gene3D" id="1.10.287.950">
    <property type="entry name" value="Methyl-accepting chemotaxis protein"/>
    <property type="match status" value="1"/>
</dbReference>